<name>A0AAV3AA89_PYXAD</name>
<dbReference type="EMBL" id="DYDO01000007">
    <property type="protein sequence ID" value="DBA21152.1"/>
    <property type="molecule type" value="Genomic_DNA"/>
</dbReference>
<organism evidence="2 3">
    <name type="scientific">Pyxicephalus adspersus</name>
    <name type="common">African bullfrog</name>
    <dbReference type="NCBI Taxonomy" id="30357"/>
    <lineage>
        <taxon>Eukaryota</taxon>
        <taxon>Metazoa</taxon>
        <taxon>Chordata</taxon>
        <taxon>Craniata</taxon>
        <taxon>Vertebrata</taxon>
        <taxon>Euteleostomi</taxon>
        <taxon>Amphibia</taxon>
        <taxon>Batrachia</taxon>
        <taxon>Anura</taxon>
        <taxon>Neobatrachia</taxon>
        <taxon>Ranoidea</taxon>
        <taxon>Pyxicephalidae</taxon>
        <taxon>Pyxicephalinae</taxon>
        <taxon>Pyxicephalus</taxon>
    </lineage>
</organism>
<reference evidence="2" key="1">
    <citation type="thesis" date="2020" institute="ProQuest LLC" country="789 East Eisenhower Parkway, Ann Arbor, MI, USA">
        <title>Comparative Genomics and Chromosome Evolution.</title>
        <authorList>
            <person name="Mudd A.B."/>
        </authorList>
    </citation>
    <scope>NUCLEOTIDE SEQUENCE</scope>
    <source>
        <strain evidence="2">1538</strain>
        <tissue evidence="2">Blood</tissue>
    </source>
</reference>
<comment type="caution">
    <text evidence="2">The sequence shown here is derived from an EMBL/GenBank/DDBJ whole genome shotgun (WGS) entry which is preliminary data.</text>
</comment>
<proteinExistence type="predicted"/>
<sequence>MLWITVYCTHFLSFVLLNKLIGPAIAANIKKSQVCTSSIESCWPSVFCGHIAHKPIKKKNCILTDTYGVCVCFCMIKQRLELCAVIW</sequence>
<feature type="chain" id="PRO_5043506297" description="Secreted protein" evidence="1">
    <location>
        <begin position="27"/>
        <end position="87"/>
    </location>
</feature>
<evidence type="ECO:0000313" key="3">
    <source>
        <dbReference type="Proteomes" id="UP001181693"/>
    </source>
</evidence>
<evidence type="ECO:0000313" key="2">
    <source>
        <dbReference type="EMBL" id="DBA21152.1"/>
    </source>
</evidence>
<evidence type="ECO:0008006" key="4">
    <source>
        <dbReference type="Google" id="ProtNLM"/>
    </source>
</evidence>
<keyword evidence="3" id="KW-1185">Reference proteome</keyword>
<keyword evidence="1" id="KW-0732">Signal</keyword>
<feature type="signal peptide" evidence="1">
    <location>
        <begin position="1"/>
        <end position="26"/>
    </location>
</feature>
<protein>
    <recommendedName>
        <fullName evidence="4">Secreted protein</fullName>
    </recommendedName>
</protein>
<dbReference type="AlphaFoldDB" id="A0AAV3AA89"/>
<gene>
    <name evidence="2" type="ORF">GDO54_017848</name>
</gene>
<evidence type="ECO:0000256" key="1">
    <source>
        <dbReference type="SAM" id="SignalP"/>
    </source>
</evidence>
<dbReference type="Proteomes" id="UP001181693">
    <property type="component" value="Unassembled WGS sequence"/>
</dbReference>
<accession>A0AAV3AA89</accession>